<sequence length="286" mass="33311">MDKKQMQADFYYCETIIKKHSKSFYFAFSKLPSEKAKAVYAIYAFCRIADDCADGNHTPMEKILALKQLTKELDLFRDYEEKDKPLWRALRQVFNTYEMDIQPFYDQLTGQSMDINFAIPETLQVLEKYSYYVAGSVGLMLLPVIASKSPADLRSAAIDLGTAMQITNILRDVGEDFHEKNRIYLPKDELSHFQYTQDDLRNGLITMNFINLWEKLAVRAESLYNNFMLSIDQFDADSRKPVYLSAKVYRGILDVVRSNDYKCLSKRNYMTKEKMKQINAAFSNYS</sequence>
<dbReference type="SFLD" id="SFLDG01018">
    <property type="entry name" value="Squalene/Phytoene_Synthase_Lik"/>
    <property type="match status" value="1"/>
</dbReference>
<evidence type="ECO:0000313" key="5">
    <source>
        <dbReference type="Proteomes" id="UP000267430"/>
    </source>
</evidence>
<dbReference type="InterPro" id="IPR008949">
    <property type="entry name" value="Isoprenoid_synthase_dom_sf"/>
</dbReference>
<evidence type="ECO:0000256" key="2">
    <source>
        <dbReference type="ARBA" id="ARBA00022679"/>
    </source>
</evidence>
<dbReference type="SFLD" id="SFLDG01212">
    <property type="entry name" value="Phytoene_synthase_like"/>
    <property type="match status" value="1"/>
</dbReference>
<organism evidence="4 5">
    <name type="scientific">Peribacillus cavernae</name>
    <dbReference type="NCBI Taxonomy" id="1674310"/>
    <lineage>
        <taxon>Bacteria</taxon>
        <taxon>Bacillati</taxon>
        <taxon>Bacillota</taxon>
        <taxon>Bacilli</taxon>
        <taxon>Bacillales</taxon>
        <taxon>Bacillaceae</taxon>
        <taxon>Peribacillus</taxon>
    </lineage>
</organism>
<dbReference type="GO" id="GO:0016117">
    <property type="term" value="P:carotenoid biosynthetic process"/>
    <property type="evidence" value="ECO:0007669"/>
    <property type="project" value="UniProtKB-KW"/>
</dbReference>
<evidence type="ECO:0000256" key="3">
    <source>
        <dbReference type="ARBA" id="ARBA00022746"/>
    </source>
</evidence>
<proteinExistence type="predicted"/>
<dbReference type="SFLD" id="SFLDS00005">
    <property type="entry name" value="Isoprenoid_Synthase_Type_I"/>
    <property type="match status" value="1"/>
</dbReference>
<keyword evidence="2" id="KW-0808">Transferase</keyword>
<accession>A0A3S0V948</accession>
<dbReference type="EMBL" id="RYZZ01000027">
    <property type="protein sequence ID" value="RUQ27344.1"/>
    <property type="molecule type" value="Genomic_DNA"/>
</dbReference>
<comment type="pathway">
    <text evidence="1">Carotenoid biosynthesis.</text>
</comment>
<dbReference type="GO" id="GO:0051996">
    <property type="term" value="F:squalene synthase [NAD(P)H] activity"/>
    <property type="evidence" value="ECO:0007669"/>
    <property type="project" value="InterPro"/>
</dbReference>
<dbReference type="SUPFAM" id="SSF48576">
    <property type="entry name" value="Terpenoid synthases"/>
    <property type="match status" value="1"/>
</dbReference>
<dbReference type="GO" id="GO:0004311">
    <property type="term" value="F:geranylgeranyl diphosphate synthase activity"/>
    <property type="evidence" value="ECO:0007669"/>
    <property type="project" value="InterPro"/>
</dbReference>
<name>A0A3S0V948_9BACI</name>
<gene>
    <name evidence="4" type="ORF">ELQ35_15865</name>
</gene>
<dbReference type="Gene3D" id="1.10.600.10">
    <property type="entry name" value="Farnesyl Diphosphate Synthase"/>
    <property type="match status" value="1"/>
</dbReference>
<reference evidence="4 5" key="1">
    <citation type="submission" date="2018-12" db="EMBL/GenBank/DDBJ databases">
        <title>Bacillus chawlae sp. nov., Bacillus glennii sp. nov., and Bacillus saganii sp. nov. Isolated from the Vehicle Assembly Building at Kennedy Space Center where the Viking Spacecraft were Assembled.</title>
        <authorList>
            <person name="Seuylemezian A."/>
            <person name="Vaishampayan P."/>
        </authorList>
    </citation>
    <scope>NUCLEOTIDE SEQUENCE [LARGE SCALE GENOMIC DNA]</scope>
    <source>
        <strain evidence="4 5">L5</strain>
    </source>
</reference>
<dbReference type="OrthoDB" id="9787280at2"/>
<keyword evidence="5" id="KW-1185">Reference proteome</keyword>
<evidence type="ECO:0000256" key="1">
    <source>
        <dbReference type="ARBA" id="ARBA00004829"/>
    </source>
</evidence>
<dbReference type="RefSeq" id="WP_126865925.1">
    <property type="nucleotide sequence ID" value="NZ_JAUSTX010000019.1"/>
</dbReference>
<dbReference type="InterPro" id="IPR033904">
    <property type="entry name" value="Trans_IPPS_HH"/>
</dbReference>
<keyword evidence="3" id="KW-0125">Carotenoid biosynthesis</keyword>
<dbReference type="InterPro" id="IPR044843">
    <property type="entry name" value="Trans_IPPS_bact-type"/>
</dbReference>
<comment type="caution">
    <text evidence="4">The sequence shown here is derived from an EMBL/GenBank/DDBJ whole genome shotgun (WGS) entry which is preliminary data.</text>
</comment>
<dbReference type="InterPro" id="IPR002060">
    <property type="entry name" value="Squ/phyt_synthse"/>
</dbReference>
<protein>
    <submittedName>
        <fullName evidence="4">Phytoene/squalene synthase family protein</fullName>
    </submittedName>
</protein>
<dbReference type="PANTHER" id="PTHR31480">
    <property type="entry name" value="BIFUNCTIONAL LYCOPENE CYCLASE/PHYTOENE SYNTHASE"/>
    <property type="match status" value="1"/>
</dbReference>
<dbReference type="InterPro" id="IPR019845">
    <property type="entry name" value="Squalene/phytoene_synthase_CS"/>
</dbReference>
<dbReference type="Proteomes" id="UP000267430">
    <property type="component" value="Unassembled WGS sequence"/>
</dbReference>
<dbReference type="Pfam" id="PF00494">
    <property type="entry name" value="SQS_PSY"/>
    <property type="match status" value="1"/>
</dbReference>
<dbReference type="CDD" id="cd00683">
    <property type="entry name" value="Trans_IPPS_HH"/>
    <property type="match status" value="1"/>
</dbReference>
<dbReference type="PROSITE" id="PS01045">
    <property type="entry name" value="SQUALEN_PHYTOEN_SYN_2"/>
    <property type="match status" value="1"/>
</dbReference>
<dbReference type="AlphaFoldDB" id="A0A3S0V948"/>
<evidence type="ECO:0000313" key="4">
    <source>
        <dbReference type="EMBL" id="RUQ27344.1"/>
    </source>
</evidence>